<dbReference type="Pfam" id="PF04851">
    <property type="entry name" value="ResIII"/>
    <property type="match status" value="1"/>
</dbReference>
<dbReference type="PANTHER" id="PTHR47396">
    <property type="entry name" value="TYPE I RESTRICTION ENZYME ECOKI R PROTEIN"/>
    <property type="match status" value="1"/>
</dbReference>
<dbReference type="OrthoDB" id="9803459at2"/>
<dbReference type="GO" id="GO:0005524">
    <property type="term" value="F:ATP binding"/>
    <property type="evidence" value="ECO:0007669"/>
    <property type="project" value="InterPro"/>
</dbReference>
<dbReference type="InterPro" id="IPR006935">
    <property type="entry name" value="Helicase/UvrB_N"/>
</dbReference>
<keyword evidence="3" id="KW-0547">Nucleotide-binding</keyword>
<dbReference type="PROSITE" id="PS51192">
    <property type="entry name" value="HELICASE_ATP_BIND_1"/>
    <property type="match status" value="1"/>
</dbReference>
<dbReference type="PROSITE" id="PS51194">
    <property type="entry name" value="HELICASE_CTER"/>
    <property type="match status" value="1"/>
</dbReference>
<dbReference type="EMBL" id="SCFB01000026">
    <property type="protein sequence ID" value="RZI45116.1"/>
    <property type="molecule type" value="Genomic_DNA"/>
</dbReference>
<dbReference type="GO" id="GO:0016787">
    <property type="term" value="F:hydrolase activity"/>
    <property type="evidence" value="ECO:0007669"/>
    <property type="project" value="InterPro"/>
</dbReference>
<dbReference type="InterPro" id="IPR001650">
    <property type="entry name" value="Helicase_C-like"/>
</dbReference>
<dbReference type="InterPro" id="IPR027417">
    <property type="entry name" value="P-loop_NTPase"/>
</dbReference>
<reference evidence="3 4" key="1">
    <citation type="submission" date="2018-10" db="EMBL/GenBank/DDBJ databases">
        <title>An updated phylogeny of the Alphaproteobacteria reveals that the parasitic Rickettsiales and Holosporales have independent origins.</title>
        <authorList>
            <person name="Munoz-Gomez S.A."/>
            <person name="Hess S."/>
            <person name="Burger G."/>
            <person name="Lang B.F."/>
            <person name="Susko E."/>
            <person name="Slamovits C.H."/>
            <person name="Roger A.J."/>
        </authorList>
    </citation>
    <scope>NUCLEOTIDE SEQUENCE [LARGE SCALE GENOMIC DNA]</scope>
    <source>
        <strain evidence="3">HOLO01</strain>
    </source>
</reference>
<accession>A0A4Q7DKC3</accession>
<organism evidence="3 4">
    <name type="scientific">Candidatus Finniella inopinata</name>
    <dbReference type="NCBI Taxonomy" id="1696036"/>
    <lineage>
        <taxon>Bacteria</taxon>
        <taxon>Pseudomonadati</taxon>
        <taxon>Pseudomonadota</taxon>
        <taxon>Alphaproteobacteria</taxon>
        <taxon>Holosporales</taxon>
        <taxon>Candidatus Paracaedibacteraceae</taxon>
        <taxon>Candidatus Finniella</taxon>
    </lineage>
</organism>
<dbReference type="AlphaFoldDB" id="A0A4Q7DKC3"/>
<name>A0A4Q7DKC3_9PROT</name>
<evidence type="ECO:0000313" key="4">
    <source>
        <dbReference type="Proteomes" id="UP000293550"/>
    </source>
</evidence>
<dbReference type="GO" id="GO:0004386">
    <property type="term" value="F:helicase activity"/>
    <property type="evidence" value="ECO:0007669"/>
    <property type="project" value="UniProtKB-KW"/>
</dbReference>
<gene>
    <name evidence="3" type="ORF">EQU50_08250</name>
</gene>
<dbReference type="Proteomes" id="UP000293550">
    <property type="component" value="Unassembled WGS sequence"/>
</dbReference>
<dbReference type="InterPro" id="IPR014001">
    <property type="entry name" value="Helicase_ATP-bd"/>
</dbReference>
<evidence type="ECO:0000259" key="2">
    <source>
        <dbReference type="PROSITE" id="PS51194"/>
    </source>
</evidence>
<sequence length="557" mass="62871">MTTKNLSLRPYQVSMIDDALEALSCEDTALCIAPTGAGKTVILSQIMKGYLKSGQGRSSSRKKILVLQHTKELLQQNRDKVALWCPKIKTSLFHSEEKDTQGRIVFAMVQTLSRHYRKFPKVDLVVIDEAHHAIAKSYLTIVNHLKAKNPDVKILGMTATPNRGDRKGLKSLFKSVTSQIHLSDLMSDGYLVSPRIFTVDAGQQKDLRSILWTQDNSDGQSRFINQQQQWDKANTILTDNLSLNEEVIRHWQEKAQGKKTVVFCSTLYHAQEIRDTFEKNGIGATHINGEMSSEERLESLRRFDLNQGDPHEATVITNAAVLTEGWDFPAIECVILLRPMSYEATYVQMIGRGLRSSPGKKECIVLDFGMSSSRHKVFGMETDLVGKTDKEKPVVEDIFSFEEDPLDDGFVPSYSAPIPLKEIAPHLQSPYLWEAFESRTGTEVLMAGGYNQTAFIIKQPEDHTHISLVKSGQDIQLLKTGSLPEVLCACEKTMREMDFWKSPALWMSKSPSEKQWACLAGAYHYTRPRNSYQATLLVSLNLNKRKIQEATKCQIRL</sequence>
<dbReference type="SUPFAM" id="SSF52540">
    <property type="entry name" value="P-loop containing nucleoside triphosphate hydrolases"/>
    <property type="match status" value="1"/>
</dbReference>
<keyword evidence="3" id="KW-0067">ATP-binding</keyword>
<keyword evidence="3" id="KW-0378">Hydrolase</keyword>
<proteinExistence type="predicted"/>
<dbReference type="InterPro" id="IPR050742">
    <property type="entry name" value="Helicase_Restrict-Modif_Enz"/>
</dbReference>
<dbReference type="Pfam" id="PF00271">
    <property type="entry name" value="Helicase_C"/>
    <property type="match status" value="1"/>
</dbReference>
<dbReference type="SMART" id="SM00487">
    <property type="entry name" value="DEXDc"/>
    <property type="match status" value="1"/>
</dbReference>
<evidence type="ECO:0000313" key="3">
    <source>
        <dbReference type="EMBL" id="RZI45116.1"/>
    </source>
</evidence>
<dbReference type="Gene3D" id="3.40.50.300">
    <property type="entry name" value="P-loop containing nucleotide triphosphate hydrolases"/>
    <property type="match status" value="2"/>
</dbReference>
<feature type="domain" description="Helicase C-terminal" evidence="2">
    <location>
        <begin position="242"/>
        <end position="399"/>
    </location>
</feature>
<keyword evidence="4" id="KW-1185">Reference proteome</keyword>
<dbReference type="PANTHER" id="PTHR47396:SF1">
    <property type="entry name" value="ATP-DEPENDENT HELICASE IRC3-RELATED"/>
    <property type="match status" value="1"/>
</dbReference>
<comment type="caution">
    <text evidence="3">The sequence shown here is derived from an EMBL/GenBank/DDBJ whole genome shotgun (WGS) entry which is preliminary data.</text>
</comment>
<protein>
    <submittedName>
        <fullName evidence="3">DEAD/DEAH box helicase</fullName>
    </submittedName>
</protein>
<dbReference type="SMART" id="SM00490">
    <property type="entry name" value="HELICc"/>
    <property type="match status" value="1"/>
</dbReference>
<feature type="domain" description="Helicase ATP-binding" evidence="1">
    <location>
        <begin position="20"/>
        <end position="179"/>
    </location>
</feature>
<keyword evidence="3" id="KW-0347">Helicase</keyword>
<dbReference type="RefSeq" id="WP_130154646.1">
    <property type="nucleotide sequence ID" value="NZ_SCFB01000026.1"/>
</dbReference>
<dbReference type="GO" id="GO:0005829">
    <property type="term" value="C:cytosol"/>
    <property type="evidence" value="ECO:0007669"/>
    <property type="project" value="TreeGrafter"/>
</dbReference>
<dbReference type="GO" id="GO:0003677">
    <property type="term" value="F:DNA binding"/>
    <property type="evidence" value="ECO:0007669"/>
    <property type="project" value="InterPro"/>
</dbReference>
<evidence type="ECO:0000259" key="1">
    <source>
        <dbReference type="PROSITE" id="PS51192"/>
    </source>
</evidence>